<dbReference type="EMBL" id="JH930468">
    <property type="protein sequence ID" value="EKM60370.1"/>
    <property type="molecule type" value="Genomic_DNA"/>
</dbReference>
<evidence type="ECO:0000313" key="1">
    <source>
        <dbReference type="EMBL" id="EKM60370.1"/>
    </source>
</evidence>
<dbReference type="Proteomes" id="UP000008370">
    <property type="component" value="Unassembled WGS sequence"/>
</dbReference>
<reference evidence="1 2" key="1">
    <citation type="journal article" date="2012" name="BMC Genomics">
        <title>Comparative genomics of the white-rot fungi, Phanerochaete carnosa and P. chrysosporium, to elucidate the genetic basis of the distinct wood types they colonize.</title>
        <authorList>
            <person name="Suzuki H."/>
            <person name="MacDonald J."/>
            <person name="Syed K."/>
            <person name="Salamov A."/>
            <person name="Hori C."/>
            <person name="Aerts A."/>
            <person name="Henrissat B."/>
            <person name="Wiebenga A."/>
            <person name="vanKuyk P.A."/>
            <person name="Barry K."/>
            <person name="Lindquist E."/>
            <person name="LaButti K."/>
            <person name="Lapidus A."/>
            <person name="Lucas S."/>
            <person name="Coutinho P."/>
            <person name="Gong Y."/>
            <person name="Samejima M."/>
            <person name="Mahadevan R."/>
            <person name="Abou-Zaid M."/>
            <person name="de Vries R.P."/>
            <person name="Igarashi K."/>
            <person name="Yadav J.S."/>
            <person name="Grigoriev I.V."/>
            <person name="Master E.R."/>
        </authorList>
    </citation>
    <scope>NUCLEOTIDE SEQUENCE [LARGE SCALE GENOMIC DNA]</scope>
    <source>
        <strain evidence="1 2">HHB-10118-sp</strain>
    </source>
</reference>
<dbReference type="GeneID" id="18920387"/>
<dbReference type="InParanoid" id="K5WLT3"/>
<accession>K5WLT3</accession>
<proteinExistence type="predicted"/>
<organism evidence="1 2">
    <name type="scientific">Phanerochaete carnosa (strain HHB-10118-sp)</name>
    <name type="common">White-rot fungus</name>
    <name type="synonym">Peniophora carnosa</name>
    <dbReference type="NCBI Taxonomy" id="650164"/>
    <lineage>
        <taxon>Eukaryota</taxon>
        <taxon>Fungi</taxon>
        <taxon>Dikarya</taxon>
        <taxon>Basidiomycota</taxon>
        <taxon>Agaricomycotina</taxon>
        <taxon>Agaricomycetes</taxon>
        <taxon>Polyporales</taxon>
        <taxon>Phanerochaetaceae</taxon>
        <taxon>Phanerochaete</taxon>
    </lineage>
</organism>
<dbReference type="RefSeq" id="XP_007389833.1">
    <property type="nucleotide sequence ID" value="XM_007389771.1"/>
</dbReference>
<dbReference type="AlphaFoldDB" id="K5WLT3"/>
<dbReference type="HOGENOM" id="CLU_2197852_0_0_1"/>
<protein>
    <submittedName>
        <fullName evidence="1">Uncharacterized protein</fullName>
    </submittedName>
</protein>
<keyword evidence="2" id="KW-1185">Reference proteome</keyword>
<name>K5WLT3_PHACS</name>
<evidence type="ECO:0000313" key="2">
    <source>
        <dbReference type="Proteomes" id="UP000008370"/>
    </source>
</evidence>
<sequence>MLCSALRSRGCPLFSSNLNPEASAAVFLTLDRKSNDLSVPRSYHIGIVVSNGSPRGHVVLYEVDGAGSGWELRHSKSNALRGRTKLEDVCTIVSCINMRVMARGKRGY</sequence>
<gene>
    <name evidence="1" type="ORF">PHACADRAFT_83079</name>
</gene>
<dbReference type="KEGG" id="pco:PHACADRAFT_83079"/>